<dbReference type="SUPFAM" id="SSF101744">
    <property type="entry name" value="Rof/RNase P subunit-like"/>
    <property type="match status" value="1"/>
</dbReference>
<dbReference type="Gene3D" id="2.30.30.400">
    <property type="entry name" value="Rof-like"/>
    <property type="match status" value="1"/>
</dbReference>
<sequence length="81" mass="9247">MVTCSQYDFIEIACMFNLPVEITLRNGEKHQGSAFDTGYDIERQECLFLDIDGEHISFPTEQLIAMKALKDNPHFSEVTFG</sequence>
<dbReference type="InterPro" id="IPR038626">
    <property type="entry name" value="Rof-like_sf"/>
</dbReference>
<evidence type="ECO:0000313" key="1">
    <source>
        <dbReference type="EMBL" id="KIF52659.1"/>
    </source>
</evidence>
<dbReference type="InterPro" id="IPR023534">
    <property type="entry name" value="Rof/RNase_P-like"/>
</dbReference>
<proteinExistence type="predicted"/>
<dbReference type="EMBL" id="JPRD01000020">
    <property type="protein sequence ID" value="KIF52659.1"/>
    <property type="molecule type" value="Genomic_DNA"/>
</dbReference>
<dbReference type="PATRIC" id="fig|1229493.5.peg.1843"/>
<organism evidence="1 2">
    <name type="scientific">Vibrio owensii CAIM 1854 = LMG 25443</name>
    <dbReference type="NCBI Taxonomy" id="1229493"/>
    <lineage>
        <taxon>Bacteria</taxon>
        <taxon>Pseudomonadati</taxon>
        <taxon>Pseudomonadota</taxon>
        <taxon>Gammaproteobacteria</taxon>
        <taxon>Vibrionales</taxon>
        <taxon>Vibrionaceae</taxon>
        <taxon>Vibrio</taxon>
    </lineage>
</organism>
<dbReference type="Pfam" id="PF07073">
    <property type="entry name" value="ROF"/>
    <property type="match status" value="1"/>
</dbReference>
<dbReference type="AlphaFoldDB" id="A0A0C1Z909"/>
<comment type="caution">
    <text evidence="1">The sequence shown here is derived from an EMBL/GenBank/DDBJ whole genome shotgun (WGS) entry which is preliminary data.</text>
</comment>
<reference evidence="1 2" key="1">
    <citation type="submission" date="2014-07" db="EMBL/GenBank/DDBJ databases">
        <title>Unique and conserved regions in Vibrio harveyi and related species in comparison with the shrimp pathogen Vibrio harveyi CAIM 1792.</title>
        <authorList>
            <person name="Espinoza-Valles I."/>
            <person name="Vora G."/>
            <person name="Leekitcharoenphon P."/>
            <person name="Ussery D."/>
            <person name="Hoj L."/>
            <person name="Gomez-Gil B."/>
        </authorList>
    </citation>
    <scope>NUCLEOTIDE SEQUENCE [LARGE SCALE GENOMIC DNA]</scope>
    <source>
        <strain evidence="2">CAIM 1854 / LMG 25443</strain>
    </source>
</reference>
<accession>A0A0C1Z909</accession>
<dbReference type="InterPro" id="IPR009778">
    <property type="entry name" value="ROF"/>
</dbReference>
<gene>
    <name evidence="1" type="ORF">H735_13515</name>
</gene>
<dbReference type="Proteomes" id="UP000031586">
    <property type="component" value="Unassembled WGS sequence"/>
</dbReference>
<name>A0A0C1Z909_9VIBR</name>
<evidence type="ECO:0000313" key="2">
    <source>
        <dbReference type="Proteomes" id="UP000031586"/>
    </source>
</evidence>
<protein>
    <submittedName>
        <fullName evidence="1">Transcriptional regulator</fullName>
    </submittedName>
</protein>
<dbReference type="RefSeq" id="WP_020195115.1">
    <property type="nucleotide sequence ID" value="NZ_BAOH01000012.1"/>
</dbReference>